<evidence type="ECO:0000313" key="2">
    <source>
        <dbReference type="EMBL" id="SEM14239.1"/>
    </source>
</evidence>
<accession>A0A1H7VZE6</accession>
<protein>
    <recommendedName>
        <fullName evidence="4">Secreted protein</fullName>
    </recommendedName>
</protein>
<gene>
    <name evidence="2" type="ORF">SAMN05414137_11987</name>
</gene>
<dbReference type="RefSeq" id="WP_042444771.1">
    <property type="nucleotide sequence ID" value="NZ_BBPN01000007.1"/>
</dbReference>
<organism evidence="2 3">
    <name type="scientific">Streptacidiphilus jiangxiensis</name>
    <dbReference type="NCBI Taxonomy" id="235985"/>
    <lineage>
        <taxon>Bacteria</taxon>
        <taxon>Bacillati</taxon>
        <taxon>Actinomycetota</taxon>
        <taxon>Actinomycetes</taxon>
        <taxon>Kitasatosporales</taxon>
        <taxon>Streptomycetaceae</taxon>
        <taxon>Streptacidiphilus</taxon>
    </lineage>
</organism>
<dbReference type="eggNOG" id="ENOG5031IPZ">
    <property type="taxonomic scope" value="Bacteria"/>
</dbReference>
<dbReference type="OrthoDB" id="4284456at2"/>
<dbReference type="EMBL" id="FOAZ01000019">
    <property type="protein sequence ID" value="SEM14239.1"/>
    <property type="molecule type" value="Genomic_DNA"/>
</dbReference>
<reference evidence="3" key="1">
    <citation type="submission" date="2016-10" db="EMBL/GenBank/DDBJ databases">
        <authorList>
            <person name="Varghese N."/>
        </authorList>
    </citation>
    <scope>NUCLEOTIDE SEQUENCE [LARGE SCALE GENOMIC DNA]</scope>
    <source>
        <strain evidence="3">DSM 45096 / BCRC 16803 / CGMCC 4.1857 / CIP 109030 / JCM 12277 / KCTC 19219 / NBRC 100920 / 33214</strain>
    </source>
</reference>
<name>A0A1H7VZE6_STRJI</name>
<keyword evidence="3" id="KW-1185">Reference proteome</keyword>
<dbReference type="STRING" id="235985.SAMN05414137_11987"/>
<evidence type="ECO:0000256" key="1">
    <source>
        <dbReference type="SAM" id="SignalP"/>
    </source>
</evidence>
<feature type="signal peptide" evidence="1">
    <location>
        <begin position="1"/>
        <end position="33"/>
    </location>
</feature>
<dbReference type="AlphaFoldDB" id="A0A1H7VZE6"/>
<evidence type="ECO:0000313" key="3">
    <source>
        <dbReference type="Proteomes" id="UP000183015"/>
    </source>
</evidence>
<dbReference type="Proteomes" id="UP000183015">
    <property type="component" value="Unassembled WGS sequence"/>
</dbReference>
<proteinExistence type="predicted"/>
<keyword evidence="1" id="KW-0732">Signal</keyword>
<sequence>MPNRSVRRARTVALTGLTAAVLSATLLSGTAYAKSGTYVVVGARALRIGQSVQVTAYGGDDSARYTYACLDERVGNGGWFALGCSGQPWASYGRTVRASSFGRIQFRARLLARNSPHGSAWLDRISNPVDVVVH</sequence>
<evidence type="ECO:0008006" key="4">
    <source>
        <dbReference type="Google" id="ProtNLM"/>
    </source>
</evidence>
<feature type="chain" id="PRO_5010329208" description="Secreted protein" evidence="1">
    <location>
        <begin position="34"/>
        <end position="134"/>
    </location>
</feature>